<keyword evidence="2" id="KW-1185">Reference proteome</keyword>
<accession>W1P9P0</accession>
<dbReference type="Proteomes" id="UP000017836">
    <property type="component" value="Unassembled WGS sequence"/>
</dbReference>
<dbReference type="HOGENOM" id="CLU_3089926_0_0_1"/>
<name>W1P9P0_AMBTC</name>
<evidence type="ECO:0000313" key="2">
    <source>
        <dbReference type="Proteomes" id="UP000017836"/>
    </source>
</evidence>
<dbReference type="Gramene" id="ERN03680">
    <property type="protein sequence ID" value="ERN03680"/>
    <property type="gene ID" value="AMTR_s00144p00090130"/>
</dbReference>
<dbReference type="AlphaFoldDB" id="W1P9P0"/>
<sequence>MVGQVCEEDLVVGVHTLAQLLLPRALGKSSDHFSRTKIYTLVIPTFCWDTIC</sequence>
<proteinExistence type="predicted"/>
<evidence type="ECO:0000313" key="1">
    <source>
        <dbReference type="EMBL" id="ERN03680.1"/>
    </source>
</evidence>
<gene>
    <name evidence="1" type="ORF">AMTR_s00144p00090130</name>
</gene>
<reference evidence="2" key="1">
    <citation type="journal article" date="2013" name="Science">
        <title>The Amborella genome and the evolution of flowering plants.</title>
        <authorList>
            <consortium name="Amborella Genome Project"/>
        </authorList>
    </citation>
    <scope>NUCLEOTIDE SEQUENCE [LARGE SCALE GENOMIC DNA]</scope>
</reference>
<protein>
    <submittedName>
        <fullName evidence="1">Uncharacterized protein</fullName>
    </submittedName>
</protein>
<dbReference type="EMBL" id="KI394342">
    <property type="protein sequence ID" value="ERN03680.1"/>
    <property type="molecule type" value="Genomic_DNA"/>
</dbReference>
<organism evidence="1 2">
    <name type="scientific">Amborella trichopoda</name>
    <dbReference type="NCBI Taxonomy" id="13333"/>
    <lineage>
        <taxon>Eukaryota</taxon>
        <taxon>Viridiplantae</taxon>
        <taxon>Streptophyta</taxon>
        <taxon>Embryophyta</taxon>
        <taxon>Tracheophyta</taxon>
        <taxon>Spermatophyta</taxon>
        <taxon>Magnoliopsida</taxon>
        <taxon>Amborellales</taxon>
        <taxon>Amborellaceae</taxon>
        <taxon>Amborella</taxon>
    </lineage>
</organism>